<comment type="similarity">
    <text evidence="10">Belongs to the peptidase S1 family. CLIP subfamily.</text>
</comment>
<dbReference type="AlphaFoldDB" id="A0ABD1D2C6"/>
<dbReference type="CDD" id="cd00190">
    <property type="entry name" value="Tryp_SPc"/>
    <property type="match status" value="1"/>
</dbReference>
<keyword evidence="6" id="KW-0378">Hydrolase</keyword>
<dbReference type="EMBL" id="JBEHCU010007925">
    <property type="protein sequence ID" value="KAL1390318.1"/>
    <property type="molecule type" value="Genomic_DNA"/>
</dbReference>
<evidence type="ECO:0000256" key="5">
    <source>
        <dbReference type="ARBA" id="ARBA00022757"/>
    </source>
</evidence>
<dbReference type="Gene3D" id="2.40.10.10">
    <property type="entry name" value="Trypsin-like serine proteases"/>
    <property type="match status" value="1"/>
</dbReference>
<dbReference type="InterPro" id="IPR001314">
    <property type="entry name" value="Peptidase_S1A"/>
</dbReference>
<evidence type="ECO:0000313" key="16">
    <source>
        <dbReference type="Proteomes" id="UP001562425"/>
    </source>
</evidence>
<dbReference type="PANTHER" id="PTHR24276">
    <property type="entry name" value="POLYSERASE-RELATED"/>
    <property type="match status" value="1"/>
</dbReference>
<dbReference type="PRINTS" id="PR00722">
    <property type="entry name" value="CHYMOTRYPSIN"/>
</dbReference>
<comment type="catalytic activity">
    <reaction evidence="11">
        <text>Preferential cleavage: Arg-|-Xaa, Lys-|-Xaa.</text>
        <dbReference type="EC" id="3.4.21.4"/>
    </reaction>
</comment>
<keyword evidence="16" id="KW-1185">Reference proteome</keyword>
<dbReference type="GO" id="GO:0004252">
    <property type="term" value="F:serine-type endopeptidase activity"/>
    <property type="evidence" value="ECO:0007669"/>
    <property type="project" value="UniProtKB-EC"/>
</dbReference>
<evidence type="ECO:0000256" key="13">
    <source>
        <dbReference type="SAM" id="SignalP"/>
    </source>
</evidence>
<organism evidence="15 16">
    <name type="scientific">Culex pipiens pipiens</name>
    <name type="common">Northern house mosquito</name>
    <dbReference type="NCBI Taxonomy" id="38569"/>
    <lineage>
        <taxon>Eukaryota</taxon>
        <taxon>Metazoa</taxon>
        <taxon>Ecdysozoa</taxon>
        <taxon>Arthropoda</taxon>
        <taxon>Hexapoda</taxon>
        <taxon>Insecta</taxon>
        <taxon>Pterygota</taxon>
        <taxon>Neoptera</taxon>
        <taxon>Endopterygota</taxon>
        <taxon>Diptera</taxon>
        <taxon>Nematocera</taxon>
        <taxon>Culicoidea</taxon>
        <taxon>Culicidae</taxon>
        <taxon>Culicinae</taxon>
        <taxon>Culicini</taxon>
        <taxon>Culex</taxon>
        <taxon>Culex</taxon>
    </lineage>
</organism>
<dbReference type="GO" id="GO:0007586">
    <property type="term" value="P:digestion"/>
    <property type="evidence" value="ECO:0007669"/>
    <property type="project" value="UniProtKB-KW"/>
</dbReference>
<keyword evidence="5" id="KW-0222">Digestion</keyword>
<evidence type="ECO:0000259" key="14">
    <source>
        <dbReference type="PROSITE" id="PS50240"/>
    </source>
</evidence>
<dbReference type="PROSITE" id="PS50240">
    <property type="entry name" value="TRYPSIN_DOM"/>
    <property type="match status" value="1"/>
</dbReference>
<keyword evidence="9" id="KW-1015">Disulfide bond</keyword>
<evidence type="ECO:0000256" key="3">
    <source>
        <dbReference type="ARBA" id="ARBA00022670"/>
    </source>
</evidence>
<evidence type="ECO:0000256" key="2">
    <source>
        <dbReference type="ARBA" id="ARBA00022525"/>
    </source>
</evidence>
<feature type="signal peptide" evidence="13">
    <location>
        <begin position="1"/>
        <end position="21"/>
    </location>
</feature>
<evidence type="ECO:0000256" key="6">
    <source>
        <dbReference type="ARBA" id="ARBA00022801"/>
    </source>
</evidence>
<proteinExistence type="inferred from homology"/>
<gene>
    <name evidence="15" type="ORF">pipiens_012433</name>
</gene>
<dbReference type="InterPro" id="IPR009003">
    <property type="entry name" value="Peptidase_S1_PA"/>
</dbReference>
<evidence type="ECO:0000313" key="15">
    <source>
        <dbReference type="EMBL" id="KAL1390318.1"/>
    </source>
</evidence>
<keyword evidence="4 13" id="KW-0732">Signal</keyword>
<evidence type="ECO:0000256" key="7">
    <source>
        <dbReference type="ARBA" id="ARBA00022825"/>
    </source>
</evidence>
<keyword evidence="3" id="KW-0645">Protease</keyword>
<comment type="subcellular location">
    <subcellularLocation>
        <location evidence="1">Secreted</location>
    </subcellularLocation>
</comment>
<dbReference type="PANTHER" id="PTHR24276:SF97">
    <property type="entry name" value="GH13245P2-RELATED"/>
    <property type="match status" value="1"/>
</dbReference>
<dbReference type="SMART" id="SM00020">
    <property type="entry name" value="Tryp_SPc"/>
    <property type="match status" value="1"/>
</dbReference>
<evidence type="ECO:0000256" key="9">
    <source>
        <dbReference type="ARBA" id="ARBA00023157"/>
    </source>
</evidence>
<dbReference type="GO" id="GO:0005576">
    <property type="term" value="C:extracellular region"/>
    <property type="evidence" value="ECO:0007669"/>
    <property type="project" value="UniProtKB-SubCell"/>
</dbReference>
<evidence type="ECO:0000256" key="8">
    <source>
        <dbReference type="ARBA" id="ARBA00023145"/>
    </source>
</evidence>
<protein>
    <recommendedName>
        <fullName evidence="12">trypsin</fullName>
        <ecNumber evidence="12">3.4.21.4</ecNumber>
    </recommendedName>
</protein>
<keyword evidence="7" id="KW-0720">Serine protease</keyword>
<evidence type="ECO:0000256" key="10">
    <source>
        <dbReference type="ARBA" id="ARBA00024195"/>
    </source>
</evidence>
<name>A0ABD1D2C6_CULPP</name>
<dbReference type="SUPFAM" id="SSF50494">
    <property type="entry name" value="Trypsin-like serine proteases"/>
    <property type="match status" value="1"/>
</dbReference>
<evidence type="ECO:0000256" key="1">
    <source>
        <dbReference type="ARBA" id="ARBA00004613"/>
    </source>
</evidence>
<evidence type="ECO:0000256" key="12">
    <source>
        <dbReference type="ARBA" id="ARBA00038868"/>
    </source>
</evidence>
<dbReference type="InterPro" id="IPR050430">
    <property type="entry name" value="Peptidase_S1"/>
</dbReference>
<dbReference type="FunFam" id="2.40.10.10:FF:000068">
    <property type="entry name" value="transmembrane protease serine 2"/>
    <property type="match status" value="1"/>
</dbReference>
<dbReference type="Pfam" id="PF00089">
    <property type="entry name" value="Trypsin"/>
    <property type="match status" value="1"/>
</dbReference>
<accession>A0ABD1D2C6</accession>
<comment type="caution">
    <text evidence="15">The sequence shown here is derived from an EMBL/GenBank/DDBJ whole genome shotgun (WGS) entry which is preliminary data.</text>
</comment>
<feature type="chain" id="PRO_5044840045" description="trypsin" evidence="13">
    <location>
        <begin position="22"/>
        <end position="328"/>
    </location>
</feature>
<reference evidence="15 16" key="1">
    <citation type="submission" date="2024-05" db="EMBL/GenBank/DDBJ databases">
        <title>Culex pipiens pipiens assembly and annotation.</title>
        <authorList>
            <person name="Alout H."/>
            <person name="Durand T."/>
        </authorList>
    </citation>
    <scope>NUCLEOTIDE SEQUENCE [LARGE SCALE GENOMIC DNA]</scope>
    <source>
        <strain evidence="15">HA-2024</strain>
        <tissue evidence="15">Whole body</tissue>
    </source>
</reference>
<dbReference type="GO" id="GO:0006508">
    <property type="term" value="P:proteolysis"/>
    <property type="evidence" value="ECO:0007669"/>
    <property type="project" value="UniProtKB-KW"/>
</dbReference>
<dbReference type="InterPro" id="IPR001254">
    <property type="entry name" value="Trypsin_dom"/>
</dbReference>
<evidence type="ECO:0000256" key="4">
    <source>
        <dbReference type="ARBA" id="ARBA00022729"/>
    </source>
</evidence>
<keyword evidence="2" id="KW-0964">Secreted</keyword>
<dbReference type="EC" id="3.4.21.4" evidence="12"/>
<sequence length="328" mass="35478">MFSSIRSILTLALLTLHVTHSHPIINGVEVPRGSSWPAASFSFAVSLQSVPLKNPAAPPAHFCGGTYLGSGWIVTANHCVIGFQNRSIYAYIGGRALNESRASTLYKVDRRVSHPDFNRVTLAADIALLHVRPIAAEQPNLGGLDDDVLVTLLLPSRPVNRPAQSNLNLLNLESQNRGGYDKDDEQEECHIFGYGSASFYGPGSDTLRYGPLQPLGYEQCVERLGPVVAPATPNCGMFCAIGFADACRGDSGGGLVCRRRLTLEQVLNGESEDQARSPYTLRGIISYGAGCGAPASPGVYTDVGFFRRWIDQYIGATLENFRPKFECV</sequence>
<dbReference type="Proteomes" id="UP001562425">
    <property type="component" value="Unassembled WGS sequence"/>
</dbReference>
<keyword evidence="8" id="KW-0865">Zymogen</keyword>
<evidence type="ECO:0000256" key="11">
    <source>
        <dbReference type="ARBA" id="ARBA00036320"/>
    </source>
</evidence>
<dbReference type="InterPro" id="IPR043504">
    <property type="entry name" value="Peptidase_S1_PA_chymotrypsin"/>
</dbReference>
<feature type="domain" description="Peptidase S1" evidence="14">
    <location>
        <begin position="24"/>
        <end position="315"/>
    </location>
</feature>